<keyword evidence="1" id="KW-0175">Coiled coil</keyword>
<feature type="coiled-coil region" evidence="1">
    <location>
        <begin position="111"/>
        <end position="173"/>
    </location>
</feature>
<feature type="coiled-coil region" evidence="1">
    <location>
        <begin position="431"/>
        <end position="461"/>
    </location>
</feature>
<dbReference type="PANTHER" id="PTHR19321">
    <property type="entry name" value="PROTEIN REGULATOR OF CYTOKINESIS 1 PRC1-RELATED"/>
    <property type="match status" value="1"/>
</dbReference>
<dbReference type="GO" id="GO:1990023">
    <property type="term" value="C:mitotic spindle midzone"/>
    <property type="evidence" value="ECO:0007669"/>
    <property type="project" value="TreeGrafter"/>
</dbReference>
<dbReference type="InterPro" id="IPR007145">
    <property type="entry name" value="MAP65_Ase1_PRC1"/>
</dbReference>
<feature type="region of interest" description="Disordered" evidence="2">
    <location>
        <begin position="515"/>
        <end position="542"/>
    </location>
</feature>
<dbReference type="PANTHER" id="PTHR19321:SF1">
    <property type="entry name" value="PROTEIN REGULATOR OF CYTOKINESIS 1"/>
    <property type="match status" value="1"/>
</dbReference>
<organism evidence="3 4">
    <name type="scientific">Synaphobranchus kaupii</name>
    <name type="common">Kaup's arrowtooth eel</name>
    <dbReference type="NCBI Taxonomy" id="118154"/>
    <lineage>
        <taxon>Eukaryota</taxon>
        <taxon>Metazoa</taxon>
        <taxon>Chordata</taxon>
        <taxon>Craniata</taxon>
        <taxon>Vertebrata</taxon>
        <taxon>Euteleostomi</taxon>
        <taxon>Actinopterygii</taxon>
        <taxon>Neopterygii</taxon>
        <taxon>Teleostei</taxon>
        <taxon>Anguilliformes</taxon>
        <taxon>Synaphobranchidae</taxon>
        <taxon>Synaphobranchus</taxon>
    </lineage>
</organism>
<dbReference type="GO" id="GO:0005737">
    <property type="term" value="C:cytoplasm"/>
    <property type="evidence" value="ECO:0007669"/>
    <property type="project" value="TreeGrafter"/>
</dbReference>
<evidence type="ECO:0000313" key="3">
    <source>
        <dbReference type="EMBL" id="KAJ8340331.1"/>
    </source>
</evidence>
<evidence type="ECO:0000256" key="1">
    <source>
        <dbReference type="SAM" id="Coils"/>
    </source>
</evidence>
<feature type="coiled-coil region" evidence="1">
    <location>
        <begin position="265"/>
        <end position="292"/>
    </location>
</feature>
<feature type="region of interest" description="Disordered" evidence="2">
    <location>
        <begin position="472"/>
        <end position="492"/>
    </location>
</feature>
<accession>A0A9Q1EK43</accession>
<dbReference type="Gene3D" id="1.20.58.1520">
    <property type="match status" value="1"/>
</dbReference>
<dbReference type="Pfam" id="PF03999">
    <property type="entry name" value="MAP65_ASE1"/>
    <property type="match status" value="1"/>
</dbReference>
<keyword evidence="4" id="KW-1185">Reference proteome</keyword>
<dbReference type="GO" id="GO:0008017">
    <property type="term" value="F:microtubule binding"/>
    <property type="evidence" value="ECO:0007669"/>
    <property type="project" value="InterPro"/>
</dbReference>
<dbReference type="OrthoDB" id="642895at2759"/>
<dbReference type="EMBL" id="JAINUF010000016">
    <property type="protein sequence ID" value="KAJ8340331.1"/>
    <property type="molecule type" value="Genomic_DNA"/>
</dbReference>
<evidence type="ECO:0000313" key="4">
    <source>
        <dbReference type="Proteomes" id="UP001152622"/>
    </source>
</evidence>
<name>A0A9Q1EK43_SYNKA</name>
<dbReference type="AlphaFoldDB" id="A0A9Q1EK43"/>
<evidence type="ECO:0000256" key="2">
    <source>
        <dbReference type="SAM" id="MobiDB-lite"/>
    </source>
</evidence>
<sequence length="598" mass="69807">MRKSEVLAAESVSCLNKALCRLKDIWEEIGIPEDQRLQRTDVVKSHIKGLLEMMIAEEESLKSRLVKSIDMCRKELDTLCNELHLPPFEEEEGHTMLQLEKDIRTHVEVMMKQKNQRMQELKALSQQDQELCDILCTDSYSISPDSVPSLKELENFRQHIVNLTAEKDRRRNEFVCIKRQIILCMEDLEQLPDTSFERDVVCEDEDDFCLSEENIASLKLLLHQLEDRKAENEAICSSYRTKVQALWERLQVAQEEREAFSEHMVLSKKTNREALEAEMKRLEELKRQNIWNVTAAIREEIASYWDKCFFGEEQRQAFLPYYNHDLTEELLSFHEAEILRLKQHYEDHKELFEGIYRWEESWALYQELEKKATDPSRFTNRGGNLLKEEKHRADLHKSLPKLEKKLKAEIDVWEEEQGHEFLVKGQKFLQYVEEQWEMHRMEKEKEKQERQLKKSKQTEEDMLYGTAIRTPSKRRIPGANTPGKMRKFNGTSSIYSATPNSTMRSVFGGTICRSPVSRPPLSHGLMMRTPGRSKTPNTGLLRRNKENNKENISHLNGTALSGASKTPSSPQRTFSINSVASTYSEFAMEIGHIDSTTL</sequence>
<evidence type="ECO:0008006" key="5">
    <source>
        <dbReference type="Google" id="ProtNLM"/>
    </source>
</evidence>
<reference evidence="3" key="1">
    <citation type="journal article" date="2023" name="Science">
        <title>Genome structures resolve the early diversification of teleost fishes.</title>
        <authorList>
            <person name="Parey E."/>
            <person name="Louis A."/>
            <person name="Montfort J."/>
            <person name="Bouchez O."/>
            <person name="Roques C."/>
            <person name="Iampietro C."/>
            <person name="Lluch J."/>
            <person name="Castinel A."/>
            <person name="Donnadieu C."/>
            <person name="Desvignes T."/>
            <person name="Floi Bucao C."/>
            <person name="Jouanno E."/>
            <person name="Wen M."/>
            <person name="Mejri S."/>
            <person name="Dirks R."/>
            <person name="Jansen H."/>
            <person name="Henkel C."/>
            <person name="Chen W.J."/>
            <person name="Zahm M."/>
            <person name="Cabau C."/>
            <person name="Klopp C."/>
            <person name="Thompson A.W."/>
            <person name="Robinson-Rechavi M."/>
            <person name="Braasch I."/>
            <person name="Lecointre G."/>
            <person name="Bobe J."/>
            <person name="Postlethwait J.H."/>
            <person name="Berthelot C."/>
            <person name="Roest Crollius H."/>
            <person name="Guiguen Y."/>
        </authorList>
    </citation>
    <scope>NUCLEOTIDE SEQUENCE</scope>
    <source>
        <strain evidence="3">WJC10195</strain>
    </source>
</reference>
<protein>
    <recommendedName>
        <fullName evidence="5">Protein regulator of cytokinesis 1</fullName>
    </recommendedName>
</protein>
<proteinExistence type="predicted"/>
<comment type="caution">
    <text evidence="3">The sequence shown here is derived from an EMBL/GenBank/DDBJ whole genome shotgun (WGS) entry which is preliminary data.</text>
</comment>
<dbReference type="GO" id="GO:0051256">
    <property type="term" value="P:mitotic spindle midzone assembly"/>
    <property type="evidence" value="ECO:0007669"/>
    <property type="project" value="TreeGrafter"/>
</dbReference>
<dbReference type="Proteomes" id="UP001152622">
    <property type="component" value="Chromosome 16"/>
</dbReference>
<gene>
    <name evidence="3" type="ORF">SKAU_G00349640</name>
</gene>